<protein>
    <submittedName>
        <fullName evidence="3">Uncharacterized protein</fullName>
    </submittedName>
</protein>
<gene>
    <name evidence="3" type="ORF">M409DRAFT_18367</name>
</gene>
<keyword evidence="2" id="KW-0812">Transmembrane</keyword>
<reference evidence="3" key="1">
    <citation type="journal article" date="2020" name="Stud. Mycol.">
        <title>101 Dothideomycetes genomes: a test case for predicting lifestyles and emergence of pathogens.</title>
        <authorList>
            <person name="Haridas S."/>
            <person name="Albert R."/>
            <person name="Binder M."/>
            <person name="Bloem J."/>
            <person name="Labutti K."/>
            <person name="Salamov A."/>
            <person name="Andreopoulos B."/>
            <person name="Baker S."/>
            <person name="Barry K."/>
            <person name="Bills G."/>
            <person name="Bluhm B."/>
            <person name="Cannon C."/>
            <person name="Castanera R."/>
            <person name="Culley D."/>
            <person name="Daum C."/>
            <person name="Ezra D."/>
            <person name="Gonzalez J."/>
            <person name="Henrissat B."/>
            <person name="Kuo A."/>
            <person name="Liang C."/>
            <person name="Lipzen A."/>
            <person name="Lutzoni F."/>
            <person name="Magnuson J."/>
            <person name="Mondo S."/>
            <person name="Nolan M."/>
            <person name="Ohm R."/>
            <person name="Pangilinan J."/>
            <person name="Park H.-J."/>
            <person name="Ramirez L."/>
            <person name="Alfaro M."/>
            <person name="Sun H."/>
            <person name="Tritt A."/>
            <person name="Yoshinaga Y."/>
            <person name="Zwiers L.-H."/>
            <person name="Turgeon B."/>
            <person name="Goodwin S."/>
            <person name="Spatafora J."/>
            <person name="Crous P."/>
            <person name="Grigoriev I."/>
        </authorList>
    </citation>
    <scope>NUCLEOTIDE SEQUENCE</scope>
    <source>
        <strain evidence="3">ATCC 36951</strain>
    </source>
</reference>
<feature type="compositionally biased region" description="Polar residues" evidence="1">
    <location>
        <begin position="162"/>
        <end position="176"/>
    </location>
</feature>
<evidence type="ECO:0000313" key="3">
    <source>
        <dbReference type="EMBL" id="KAF2171252.1"/>
    </source>
</evidence>
<organism evidence="3 4">
    <name type="scientific">Zasmidium cellare ATCC 36951</name>
    <dbReference type="NCBI Taxonomy" id="1080233"/>
    <lineage>
        <taxon>Eukaryota</taxon>
        <taxon>Fungi</taxon>
        <taxon>Dikarya</taxon>
        <taxon>Ascomycota</taxon>
        <taxon>Pezizomycotina</taxon>
        <taxon>Dothideomycetes</taxon>
        <taxon>Dothideomycetidae</taxon>
        <taxon>Mycosphaerellales</taxon>
        <taxon>Mycosphaerellaceae</taxon>
        <taxon>Zasmidium</taxon>
    </lineage>
</organism>
<dbReference type="RefSeq" id="XP_033672141.1">
    <property type="nucleotide sequence ID" value="XM_033804468.1"/>
</dbReference>
<feature type="region of interest" description="Disordered" evidence="1">
    <location>
        <begin position="86"/>
        <end position="204"/>
    </location>
</feature>
<dbReference type="AlphaFoldDB" id="A0A6A6CZD8"/>
<feature type="compositionally biased region" description="Polar residues" evidence="1">
    <location>
        <begin position="133"/>
        <end position="152"/>
    </location>
</feature>
<evidence type="ECO:0000256" key="1">
    <source>
        <dbReference type="SAM" id="MobiDB-lite"/>
    </source>
</evidence>
<dbReference type="Proteomes" id="UP000799537">
    <property type="component" value="Unassembled WGS sequence"/>
</dbReference>
<dbReference type="EMBL" id="ML993583">
    <property type="protein sequence ID" value="KAF2171252.1"/>
    <property type="molecule type" value="Genomic_DNA"/>
</dbReference>
<keyword evidence="2" id="KW-0472">Membrane</keyword>
<name>A0A6A6CZD8_ZASCE</name>
<dbReference type="GeneID" id="54557740"/>
<keyword evidence="2" id="KW-1133">Transmembrane helix</keyword>
<evidence type="ECO:0000313" key="4">
    <source>
        <dbReference type="Proteomes" id="UP000799537"/>
    </source>
</evidence>
<feature type="transmembrane region" description="Helical" evidence="2">
    <location>
        <begin position="12"/>
        <end position="35"/>
    </location>
</feature>
<keyword evidence="4" id="KW-1185">Reference proteome</keyword>
<proteinExistence type="predicted"/>
<sequence length="204" mass="23160">MPLSAQVSERLIYGFSGSFGSLGLLAILLSIIYCIRRRRNPRPDRAMPIDERALDGWKECFRLCGNSLANLVKAPYNFVIQRRQRGSSQNVRHNQDNEAAVAVDGNSSDNIQMENVHGRPKSNDSIRPAPTNDDGQIQSEQQDNNFKTNRSVWSRLPRWNRNKNTPDPEPNTQLMESPNYDDIEPAPFRQPRGERLLGTSTHMG</sequence>
<accession>A0A6A6CZD8</accession>
<evidence type="ECO:0000256" key="2">
    <source>
        <dbReference type="SAM" id="Phobius"/>
    </source>
</evidence>